<dbReference type="AlphaFoldDB" id="A0A512NLP3"/>
<sequence length="97" mass="10384">MFGAARHLDRVRARWGKLVSIVDASEAGFDAAETGVPDGGAVLVRPDGFIGFRAAPVDSETMAALDAHLASYLIPDIDARRGRRTSEQEWTNATPST</sequence>
<reference evidence="1 2" key="1">
    <citation type="submission" date="2019-07" db="EMBL/GenBank/DDBJ databases">
        <title>Whole genome shotgun sequence of Reyranella soli NBRC 108950.</title>
        <authorList>
            <person name="Hosoyama A."/>
            <person name="Uohara A."/>
            <person name="Ohji S."/>
            <person name="Ichikawa N."/>
        </authorList>
    </citation>
    <scope>NUCLEOTIDE SEQUENCE [LARGE SCALE GENOMIC DNA]</scope>
    <source>
        <strain evidence="1 2">NBRC 108950</strain>
    </source>
</reference>
<keyword evidence="2" id="KW-1185">Reference proteome</keyword>
<name>A0A512NLP3_9HYPH</name>
<organism evidence="1 2">
    <name type="scientific">Reyranella soli</name>
    <dbReference type="NCBI Taxonomy" id="1230389"/>
    <lineage>
        <taxon>Bacteria</taxon>
        <taxon>Pseudomonadati</taxon>
        <taxon>Pseudomonadota</taxon>
        <taxon>Alphaproteobacteria</taxon>
        <taxon>Hyphomicrobiales</taxon>
        <taxon>Reyranellaceae</taxon>
        <taxon>Reyranella</taxon>
    </lineage>
</organism>
<dbReference type="Pfam" id="PF21274">
    <property type="entry name" value="Rng_hyd_C"/>
    <property type="match status" value="1"/>
</dbReference>
<proteinExistence type="predicted"/>
<evidence type="ECO:0008006" key="3">
    <source>
        <dbReference type="Google" id="ProtNLM"/>
    </source>
</evidence>
<evidence type="ECO:0000313" key="1">
    <source>
        <dbReference type="EMBL" id="GEP59868.1"/>
    </source>
</evidence>
<dbReference type="Proteomes" id="UP000321058">
    <property type="component" value="Unassembled WGS sequence"/>
</dbReference>
<accession>A0A512NLP3</accession>
<dbReference type="Gene3D" id="3.40.30.120">
    <property type="match status" value="1"/>
</dbReference>
<evidence type="ECO:0000313" key="2">
    <source>
        <dbReference type="Proteomes" id="UP000321058"/>
    </source>
</evidence>
<dbReference type="RefSeq" id="WP_170303589.1">
    <property type="nucleotide sequence ID" value="NZ_BKAJ01000142.1"/>
</dbReference>
<gene>
    <name evidence="1" type="ORF">RSO01_70340</name>
</gene>
<protein>
    <recommendedName>
        <fullName evidence="3">Monooxygenase</fullName>
    </recommendedName>
</protein>
<dbReference type="EMBL" id="BKAJ01000142">
    <property type="protein sequence ID" value="GEP59868.1"/>
    <property type="molecule type" value="Genomic_DNA"/>
</dbReference>
<comment type="caution">
    <text evidence="1">The sequence shown here is derived from an EMBL/GenBank/DDBJ whole genome shotgun (WGS) entry which is preliminary data.</text>
</comment>